<organism evidence="6 7">
    <name type="scientific">Flagellimonas yonaguniensis</name>
    <dbReference type="NCBI Taxonomy" id="3031325"/>
    <lineage>
        <taxon>Bacteria</taxon>
        <taxon>Pseudomonadati</taxon>
        <taxon>Bacteroidota</taxon>
        <taxon>Flavobacteriia</taxon>
        <taxon>Flavobacteriales</taxon>
        <taxon>Flavobacteriaceae</taxon>
        <taxon>Flagellimonas</taxon>
    </lineage>
</organism>
<sequence length="237" mass="27715">MDNISLSITVYGKYSLLYAVGFWTLFSMFSWLKHKIGKFIGQFMLYLFFAVLSFITFYSLIWAGGKLQNLIVYSVLVPFLFYRLIVFFPFLRPKWVSRSKDQLTPLKGQKDIKYQKTGLSSAYSKELKERLEKLMEVEGLFMDPELRLDRLAHLLNVSRHHASQVINENFDMNFNDYINGLRIQEAKKRLKLDFANSSETMSDLAYSCGFNNRASFYRAFKKDTHLTPKEFMQSAGS</sequence>
<dbReference type="SMART" id="SM00342">
    <property type="entry name" value="HTH_ARAC"/>
    <property type="match status" value="1"/>
</dbReference>
<feature type="domain" description="HTH araC/xylS-type" evidence="5">
    <location>
        <begin position="125"/>
        <end position="234"/>
    </location>
</feature>
<dbReference type="RefSeq" id="WP_275616307.1">
    <property type="nucleotide sequence ID" value="NZ_JARFVB010000008.1"/>
</dbReference>
<feature type="transmembrane region" description="Helical" evidence="4">
    <location>
        <begin position="70"/>
        <end position="91"/>
    </location>
</feature>
<dbReference type="Pfam" id="PF12833">
    <property type="entry name" value="HTH_18"/>
    <property type="match status" value="1"/>
</dbReference>
<keyword evidence="4" id="KW-0472">Membrane</keyword>
<dbReference type="PANTHER" id="PTHR43280:SF29">
    <property type="entry name" value="ARAC-FAMILY TRANSCRIPTIONAL REGULATOR"/>
    <property type="match status" value="1"/>
</dbReference>
<feature type="transmembrane region" description="Helical" evidence="4">
    <location>
        <begin position="44"/>
        <end position="64"/>
    </location>
</feature>
<accession>A0ABT5Y127</accession>
<gene>
    <name evidence="6" type="ORF">PY092_13395</name>
</gene>
<reference evidence="6 7" key="1">
    <citation type="submission" date="2023-03" db="EMBL/GenBank/DDBJ databases">
        <title>Muricauda XX sp. nov. and Muricauda XXX sp. nov., two novel species isolated from Okinawa Trough.</title>
        <authorList>
            <person name="Cao W."/>
            <person name="Deng X."/>
        </authorList>
    </citation>
    <scope>NUCLEOTIDE SEQUENCE [LARGE SCALE GENOMIC DNA]</scope>
    <source>
        <strain evidence="6 7">334s03</strain>
    </source>
</reference>
<dbReference type="InterPro" id="IPR018060">
    <property type="entry name" value="HTH_AraC"/>
</dbReference>
<proteinExistence type="predicted"/>
<dbReference type="SUPFAM" id="SSF46689">
    <property type="entry name" value="Homeodomain-like"/>
    <property type="match status" value="1"/>
</dbReference>
<protein>
    <submittedName>
        <fullName evidence="6">Helix-turn-helix domain-containing protein</fullName>
    </submittedName>
</protein>
<evidence type="ECO:0000256" key="4">
    <source>
        <dbReference type="SAM" id="Phobius"/>
    </source>
</evidence>
<keyword evidence="1" id="KW-0805">Transcription regulation</keyword>
<dbReference type="Proteomes" id="UP001221366">
    <property type="component" value="Unassembled WGS sequence"/>
</dbReference>
<evidence type="ECO:0000256" key="3">
    <source>
        <dbReference type="ARBA" id="ARBA00023163"/>
    </source>
</evidence>
<dbReference type="InterPro" id="IPR009057">
    <property type="entry name" value="Homeodomain-like_sf"/>
</dbReference>
<evidence type="ECO:0000313" key="7">
    <source>
        <dbReference type="Proteomes" id="UP001221366"/>
    </source>
</evidence>
<dbReference type="EMBL" id="JARFVB010000008">
    <property type="protein sequence ID" value="MDF0717152.1"/>
    <property type="molecule type" value="Genomic_DNA"/>
</dbReference>
<name>A0ABT5Y127_9FLAO</name>
<dbReference type="PANTHER" id="PTHR43280">
    <property type="entry name" value="ARAC-FAMILY TRANSCRIPTIONAL REGULATOR"/>
    <property type="match status" value="1"/>
</dbReference>
<evidence type="ECO:0000313" key="6">
    <source>
        <dbReference type="EMBL" id="MDF0717152.1"/>
    </source>
</evidence>
<feature type="transmembrane region" description="Helical" evidence="4">
    <location>
        <begin position="15"/>
        <end position="32"/>
    </location>
</feature>
<evidence type="ECO:0000259" key="5">
    <source>
        <dbReference type="PROSITE" id="PS01124"/>
    </source>
</evidence>
<dbReference type="PROSITE" id="PS01124">
    <property type="entry name" value="HTH_ARAC_FAMILY_2"/>
    <property type="match status" value="1"/>
</dbReference>
<keyword evidence="3" id="KW-0804">Transcription</keyword>
<evidence type="ECO:0000256" key="1">
    <source>
        <dbReference type="ARBA" id="ARBA00023015"/>
    </source>
</evidence>
<keyword evidence="7" id="KW-1185">Reference proteome</keyword>
<keyword evidence="4" id="KW-0812">Transmembrane</keyword>
<keyword evidence="2" id="KW-0238">DNA-binding</keyword>
<evidence type="ECO:0000256" key="2">
    <source>
        <dbReference type="ARBA" id="ARBA00023125"/>
    </source>
</evidence>
<comment type="caution">
    <text evidence="6">The sequence shown here is derived from an EMBL/GenBank/DDBJ whole genome shotgun (WGS) entry which is preliminary data.</text>
</comment>
<dbReference type="Gene3D" id="1.10.10.60">
    <property type="entry name" value="Homeodomain-like"/>
    <property type="match status" value="2"/>
</dbReference>
<keyword evidence="4" id="KW-1133">Transmembrane helix</keyword>